<dbReference type="AlphaFoldDB" id="A0A9D3NSE1"/>
<feature type="compositionally biased region" description="Polar residues" evidence="1">
    <location>
        <begin position="548"/>
        <end position="560"/>
    </location>
</feature>
<evidence type="ECO:0000313" key="2">
    <source>
        <dbReference type="EMBL" id="KAG7326235.1"/>
    </source>
</evidence>
<keyword evidence="3" id="KW-1185">Reference proteome</keyword>
<feature type="region of interest" description="Disordered" evidence="1">
    <location>
        <begin position="444"/>
        <end position="467"/>
    </location>
</feature>
<accession>A0A9D3NSE1</accession>
<reference evidence="2 3" key="1">
    <citation type="submission" date="2021-06" db="EMBL/GenBank/DDBJ databases">
        <title>Chromosome-level genome assembly of the red-tail catfish (Hemibagrus wyckioides).</title>
        <authorList>
            <person name="Shao F."/>
        </authorList>
    </citation>
    <scope>NUCLEOTIDE SEQUENCE [LARGE SCALE GENOMIC DNA]</scope>
    <source>
        <strain evidence="2">EC202008001</strain>
        <tissue evidence="2">Blood</tissue>
    </source>
</reference>
<evidence type="ECO:0000313" key="3">
    <source>
        <dbReference type="Proteomes" id="UP000824219"/>
    </source>
</evidence>
<feature type="region of interest" description="Disordered" evidence="1">
    <location>
        <begin position="89"/>
        <end position="153"/>
    </location>
</feature>
<feature type="region of interest" description="Disordered" evidence="1">
    <location>
        <begin position="531"/>
        <end position="567"/>
    </location>
</feature>
<dbReference type="OrthoDB" id="8724005at2759"/>
<evidence type="ECO:0000256" key="1">
    <source>
        <dbReference type="SAM" id="MobiDB-lite"/>
    </source>
</evidence>
<name>A0A9D3NSE1_9TELE</name>
<feature type="compositionally biased region" description="Polar residues" evidence="1">
    <location>
        <begin position="448"/>
        <end position="467"/>
    </location>
</feature>
<proteinExistence type="predicted"/>
<sequence length="567" mass="62872">MTTRVLQAFDTLDNHSKSTLDRLAKKNLQLTQMPTQCFAYGRSDTGLGFYREFSGRKKPKANEEIVRDEQNLLYKRLRKSLAVAASMKGGSCSKSDQAGKSRGIINPEKHKTNVRPSTGHTTCGGKEDGQTSFFTMPKMPQTPRPYSQSPRRMTWSREVEKVPSLQELTKVNRSKALVGISLGDTDISHWCSSSVHSEVDALFKSPVPDGSMNPQQEPVRENTDHISTGTGILQNKTEKEVCAEPVPLSFDDLLKRKDVRVLAPRLHKAFMFGEKSSETCPVVYSTQQRQYEPFSSPGFHSLDPPSQIRKRSLRSAIVLYTEAVQARYVIRSMRERQACGGFGNHRPYSQPELEVKRTGDNCVNMRVLTADGKVIRSPDLAPLPLYYRDETLAVRPSTPTKKISLIPKQNVLIPCVGPVVNGMNPSQTCESGKISPACCKAPPASTRRGVNSSAHTSTPPSGWSSSRNQMDFLSISRPVKCCETGVNCIIREKLLHHDDCLKEANEASEVCVCEDCDAFSVNDMRSPHETADLISPCSATDSEKTPKDNASSWQPETINIPTAEYLD</sequence>
<protein>
    <submittedName>
        <fullName evidence="2">Uncharacterized protein</fullName>
    </submittedName>
</protein>
<dbReference type="EMBL" id="JAHKSW010000011">
    <property type="protein sequence ID" value="KAG7326235.1"/>
    <property type="molecule type" value="Genomic_DNA"/>
</dbReference>
<dbReference type="Proteomes" id="UP000824219">
    <property type="component" value="Linkage Group LG11"/>
</dbReference>
<comment type="caution">
    <text evidence="2">The sequence shown here is derived from an EMBL/GenBank/DDBJ whole genome shotgun (WGS) entry which is preliminary data.</text>
</comment>
<gene>
    <name evidence="2" type="ORF">KOW79_009636</name>
</gene>
<organism evidence="2 3">
    <name type="scientific">Hemibagrus wyckioides</name>
    <dbReference type="NCBI Taxonomy" id="337641"/>
    <lineage>
        <taxon>Eukaryota</taxon>
        <taxon>Metazoa</taxon>
        <taxon>Chordata</taxon>
        <taxon>Craniata</taxon>
        <taxon>Vertebrata</taxon>
        <taxon>Euteleostomi</taxon>
        <taxon>Actinopterygii</taxon>
        <taxon>Neopterygii</taxon>
        <taxon>Teleostei</taxon>
        <taxon>Ostariophysi</taxon>
        <taxon>Siluriformes</taxon>
        <taxon>Bagridae</taxon>
        <taxon>Hemibagrus</taxon>
    </lineage>
</organism>